<evidence type="ECO:0000313" key="3">
    <source>
        <dbReference type="Proteomes" id="UP000282211"/>
    </source>
</evidence>
<dbReference type="AlphaFoldDB" id="A0A420WDR1"/>
<proteinExistence type="predicted"/>
<gene>
    <name evidence="2" type="ORF">DES40_1910</name>
</gene>
<sequence>MSKGSLFLISALSAVLGGVIVAIAIWMIVNATGILKASEPDIYGAGAGYEMLAEYQCMFGESKEIIMRGVDDDYALENSESGRVNEQLSDLPGNHANFSARRDYDEGGQDKVLSDYFDVPSNITKGIFVTRMKPASLTSESFGNDLILIGHLGDHKPENFNADHHVFHSAIAHLEAQPGWVRHDDIYSAPFNQIRYRSNDAKHDVNIKRGYGDLLEQQRDKAADRRIDFTVFDDTRVDFAGVAYCVHPETPRGLTFMNSPAFDAVISDLVLLACDVDPNSRWCNPIYGDTDCTTSQPLACFLDENTPIPDLDEVAPIAGLWIDKYWGGGKIAFSPPVTGTQFKTLTEVNKFCASTFGKNWRVLDWHDSNLKGVAGRRHGPRHNGRAWVDIKDQPNGTCWAREDASWEK</sequence>
<evidence type="ECO:0000256" key="1">
    <source>
        <dbReference type="SAM" id="Phobius"/>
    </source>
</evidence>
<dbReference type="Proteomes" id="UP000282211">
    <property type="component" value="Unassembled WGS sequence"/>
</dbReference>
<dbReference type="EMBL" id="RBII01000002">
    <property type="protein sequence ID" value="RKQ69126.1"/>
    <property type="molecule type" value="Genomic_DNA"/>
</dbReference>
<feature type="transmembrane region" description="Helical" evidence="1">
    <location>
        <begin position="6"/>
        <end position="29"/>
    </location>
</feature>
<keyword evidence="1" id="KW-0472">Membrane</keyword>
<evidence type="ECO:0000313" key="2">
    <source>
        <dbReference type="EMBL" id="RKQ69126.1"/>
    </source>
</evidence>
<dbReference type="RefSeq" id="WP_121101283.1">
    <property type="nucleotide sequence ID" value="NZ_RBII01000002.1"/>
</dbReference>
<keyword evidence="1" id="KW-1133">Transmembrane helix</keyword>
<dbReference type="InParanoid" id="A0A420WDR1"/>
<comment type="caution">
    <text evidence="2">The sequence shown here is derived from an EMBL/GenBank/DDBJ whole genome shotgun (WGS) entry which is preliminary data.</text>
</comment>
<name>A0A420WDR1_9PROT</name>
<accession>A0A420WDR1</accession>
<dbReference type="OrthoDB" id="583296at2"/>
<keyword evidence="1" id="KW-0812">Transmembrane</keyword>
<organism evidence="2 3">
    <name type="scientific">Litorimonas taeanensis</name>
    <dbReference type="NCBI Taxonomy" id="568099"/>
    <lineage>
        <taxon>Bacteria</taxon>
        <taxon>Pseudomonadati</taxon>
        <taxon>Pseudomonadota</taxon>
        <taxon>Alphaproteobacteria</taxon>
        <taxon>Maricaulales</taxon>
        <taxon>Robiginitomaculaceae</taxon>
    </lineage>
</organism>
<reference evidence="2 3" key="1">
    <citation type="submission" date="2018-10" db="EMBL/GenBank/DDBJ databases">
        <title>Genomic Encyclopedia of Type Strains, Phase IV (KMG-IV): sequencing the most valuable type-strain genomes for metagenomic binning, comparative biology and taxonomic classification.</title>
        <authorList>
            <person name="Goeker M."/>
        </authorList>
    </citation>
    <scope>NUCLEOTIDE SEQUENCE [LARGE SCALE GENOMIC DNA]</scope>
    <source>
        <strain evidence="2 3">DSM 22008</strain>
    </source>
</reference>
<protein>
    <submittedName>
        <fullName evidence="2">Uncharacterized protein</fullName>
    </submittedName>
</protein>
<keyword evidence="3" id="KW-1185">Reference proteome</keyword>